<evidence type="ECO:0000256" key="1">
    <source>
        <dbReference type="ARBA" id="ARBA00001445"/>
    </source>
</evidence>
<feature type="domain" description="Alpha-L-rhamnosidase concanavalin-like" evidence="4">
    <location>
        <begin position="396"/>
        <end position="508"/>
    </location>
</feature>
<evidence type="ECO:0000256" key="3">
    <source>
        <dbReference type="ARBA" id="ARBA00022801"/>
    </source>
</evidence>
<keyword evidence="3 8" id="KW-0378">Hydrolase</keyword>
<evidence type="ECO:0000259" key="6">
    <source>
        <dbReference type="Pfam" id="PF17389"/>
    </source>
</evidence>
<dbReference type="InterPro" id="IPR016007">
    <property type="entry name" value="Alpha_rhamnosid"/>
</dbReference>
<comment type="caution">
    <text evidence="8">The sequence shown here is derived from an EMBL/GenBank/DDBJ whole genome shotgun (WGS) entry which is preliminary data.</text>
</comment>
<dbReference type="SUPFAM" id="SSF48208">
    <property type="entry name" value="Six-hairpin glycosidases"/>
    <property type="match status" value="1"/>
</dbReference>
<evidence type="ECO:0000313" key="9">
    <source>
        <dbReference type="Proteomes" id="UP000011885"/>
    </source>
</evidence>
<protein>
    <recommendedName>
        <fullName evidence="2">alpha-L-rhamnosidase</fullName>
        <ecNumber evidence="2">3.2.1.40</ecNumber>
    </recommendedName>
</protein>
<keyword evidence="9" id="KW-1185">Reference proteome</keyword>
<dbReference type="Pfam" id="PF25788">
    <property type="entry name" value="Ig_Rha78A_N"/>
    <property type="match status" value="1"/>
</dbReference>
<dbReference type="InterPro" id="IPR013783">
    <property type="entry name" value="Ig-like_fold"/>
</dbReference>
<sequence length="973" mass="106703">MRVSVFQRAMFWRFPGENRIDMIFRVLVIVVTCLAMVSSDVYALTPVGLKANGQTNPIGTSSAPLLSWRCEVATDSGERGLYQSAWRVLVASSPELLSEGTGDLWDSGKVPASRLSQVRYSGEPLVAGQRCYWKVGCWVTKTPDAANGANTTDDTPTWSGVASWEVAPVTPADWKGATWIDDGQPLPENDAAFYDLDPAPRLRHEFVMSKPIASARLHIAGLGYYTASVNGERVGDHELDSVWTEFGQRILFSSFDVTEQVQRGENCIAMELGNGWFNPLPLRMWGHRNIRKSIETGRPRAIACLVVEHDDETQSVITTDGDWKWKPGPTVFNSVYLGEIRDARLEQTGWDEVGSEGSGWKSVRVVDAPLEPLTPMVTPPIRAGKPIDPVAITSPKPGVQIVDFGENFTGVPEVSLHAPAGTELRFRFGELLYPDGTLNPMTSVCGQIKGNRKLADGTVVPKGGPGAPEFAWQEDRYSCRGAETEVFRPKFTFHGFRFMEVTGLPESAAAGFSVDDITGFPLRSDLQSTGEFACSNERLNEIQKTTRRTFLANVVGVQSDCPHRERFGYGGDIAATSEAFLMNFDMSGFYAKTVRDWADAARPDGNLTDTAPFVGINYCGVGWAMAHPLLIEQLYRHYGDASLVEEQLPVAMKWLELENAGRKNGLVVKGLGDHEALTRSGGPVITTAMFVDAARRIARLSRIVGREDDAKRCDEMADDAAHHWADAYLDPETGTVDDGSQTRQSLALGFGVAPDASRDRIFDRMVSAVEDPIELKHPGGGKASGAYLTTGIFGTRMLMEQLSANGRSDLAYRIASRNTFPSWGWMLENDATTLWEHWAGSDGTFSNNHPMFGSVSAWFFRWLGGIQVAPDAVGSDRISIRPQFASGLTWVRCSHKTVRGLIESNWRVDGESAELEVRVPVDTTAEIEFPAGTLAVRESGVSLEESAGCDVLTPGRRVRVGSGVYQFQLERTP</sequence>
<dbReference type="GO" id="GO:0005975">
    <property type="term" value="P:carbohydrate metabolic process"/>
    <property type="evidence" value="ECO:0007669"/>
    <property type="project" value="InterPro"/>
</dbReference>
<name>M5U5B3_9BACT</name>
<dbReference type="InterPro" id="IPR035398">
    <property type="entry name" value="Bac_rhamnosid_C"/>
</dbReference>
<dbReference type="Pfam" id="PF17390">
    <property type="entry name" value="Bac_rhamnosid_C"/>
    <property type="match status" value="1"/>
</dbReference>
<evidence type="ECO:0000259" key="4">
    <source>
        <dbReference type="Pfam" id="PF05592"/>
    </source>
</evidence>
<dbReference type="PANTHER" id="PTHR33307:SF6">
    <property type="entry name" value="ALPHA-RHAMNOSIDASE (EUROFUNG)-RELATED"/>
    <property type="match status" value="1"/>
</dbReference>
<dbReference type="GO" id="GO:0030596">
    <property type="term" value="F:alpha-L-rhamnosidase activity"/>
    <property type="evidence" value="ECO:0007669"/>
    <property type="project" value="UniProtKB-EC"/>
</dbReference>
<evidence type="ECO:0000313" key="8">
    <source>
        <dbReference type="EMBL" id="EMI56642.1"/>
    </source>
</evidence>
<dbReference type="InterPro" id="IPR008902">
    <property type="entry name" value="Rhamnosid_concanavalin"/>
</dbReference>
<evidence type="ECO:0000259" key="5">
    <source>
        <dbReference type="Pfam" id="PF08531"/>
    </source>
</evidence>
<dbReference type="PIRSF" id="PIRSF010631">
    <property type="entry name" value="A-rhamnsds"/>
    <property type="match status" value="1"/>
</dbReference>
<feature type="domain" description="Alpha-L-rhamnosidase C-terminal" evidence="7">
    <location>
        <begin position="866"/>
        <end position="935"/>
    </location>
</feature>
<dbReference type="Gene3D" id="2.60.120.260">
    <property type="entry name" value="Galactose-binding domain-like"/>
    <property type="match status" value="2"/>
</dbReference>
<comment type="catalytic activity">
    <reaction evidence="1">
        <text>Hydrolysis of terminal non-reducing alpha-L-rhamnose residues in alpha-L-rhamnosides.</text>
        <dbReference type="EC" id="3.2.1.40"/>
    </reaction>
</comment>
<evidence type="ECO:0000256" key="2">
    <source>
        <dbReference type="ARBA" id="ARBA00012652"/>
    </source>
</evidence>
<dbReference type="AlphaFoldDB" id="M5U5B3"/>
<dbReference type="PATRIC" id="fig|1263870.3.peg.2033"/>
<dbReference type="Gene3D" id="2.60.40.10">
    <property type="entry name" value="Immunoglobulins"/>
    <property type="match status" value="1"/>
</dbReference>
<feature type="domain" description="Bacterial alpha-L-rhamnosidase N-terminal" evidence="5">
    <location>
        <begin position="210"/>
        <end position="383"/>
    </location>
</feature>
<reference evidence="8 9" key="1">
    <citation type="journal article" date="2013" name="Mar. Genomics">
        <title>Expression of sulfatases in Rhodopirellula baltica and the diversity of sulfatases in the genus Rhodopirellula.</title>
        <authorList>
            <person name="Wegner C.E."/>
            <person name="Richter-Heitmann T."/>
            <person name="Klindworth A."/>
            <person name="Klockow C."/>
            <person name="Richter M."/>
            <person name="Achstetter T."/>
            <person name="Glockner F.O."/>
            <person name="Harder J."/>
        </authorList>
    </citation>
    <scope>NUCLEOTIDE SEQUENCE [LARGE SCALE GENOMIC DNA]</scope>
    <source>
        <strain evidence="8 9">SM41</strain>
    </source>
</reference>
<dbReference type="InterPro" id="IPR035396">
    <property type="entry name" value="Bac_rhamnosid6H"/>
</dbReference>
<dbReference type="Pfam" id="PF05592">
    <property type="entry name" value="Bac_rhamnosid"/>
    <property type="match status" value="1"/>
</dbReference>
<dbReference type="Pfam" id="PF17389">
    <property type="entry name" value="Bac_rhamnosid6H"/>
    <property type="match status" value="1"/>
</dbReference>
<dbReference type="InterPro" id="IPR012341">
    <property type="entry name" value="6hp_glycosidase-like_sf"/>
</dbReference>
<proteinExistence type="predicted"/>
<evidence type="ECO:0000259" key="7">
    <source>
        <dbReference type="Pfam" id="PF17390"/>
    </source>
</evidence>
<dbReference type="EC" id="3.2.1.40" evidence="2"/>
<dbReference type="Gene3D" id="1.50.10.10">
    <property type="match status" value="1"/>
</dbReference>
<dbReference type="Gene3D" id="2.60.420.10">
    <property type="entry name" value="Maltose phosphorylase, domain 3"/>
    <property type="match status" value="1"/>
</dbReference>
<dbReference type="Proteomes" id="UP000011885">
    <property type="component" value="Unassembled WGS sequence"/>
</dbReference>
<gene>
    <name evidence="8" type="ORF">RSSM_01901</name>
</gene>
<feature type="domain" description="Alpha-L-rhamnosidase six-hairpin glycosidase" evidence="6">
    <location>
        <begin position="528"/>
        <end position="861"/>
    </location>
</feature>
<dbReference type="InterPro" id="IPR008928">
    <property type="entry name" value="6-hairpin_glycosidase_sf"/>
</dbReference>
<dbReference type="PANTHER" id="PTHR33307">
    <property type="entry name" value="ALPHA-RHAMNOSIDASE (EUROFUNG)"/>
    <property type="match status" value="1"/>
</dbReference>
<organism evidence="8 9">
    <name type="scientific">Rhodopirellula sallentina SM41</name>
    <dbReference type="NCBI Taxonomy" id="1263870"/>
    <lineage>
        <taxon>Bacteria</taxon>
        <taxon>Pseudomonadati</taxon>
        <taxon>Planctomycetota</taxon>
        <taxon>Planctomycetia</taxon>
        <taxon>Pirellulales</taxon>
        <taxon>Pirellulaceae</taxon>
        <taxon>Rhodopirellula</taxon>
    </lineage>
</organism>
<dbReference type="Pfam" id="PF08531">
    <property type="entry name" value="Bac_rhamnosid_N"/>
    <property type="match status" value="1"/>
</dbReference>
<dbReference type="InterPro" id="IPR013737">
    <property type="entry name" value="Bac_rhamnosid_N"/>
</dbReference>
<dbReference type="EMBL" id="ANOH01000135">
    <property type="protein sequence ID" value="EMI56642.1"/>
    <property type="molecule type" value="Genomic_DNA"/>
</dbReference>
<accession>M5U5B3</accession>